<evidence type="ECO:0000256" key="2">
    <source>
        <dbReference type="ARBA" id="ARBA00022980"/>
    </source>
</evidence>
<keyword evidence="3" id="KW-0687">Ribonucleoprotein</keyword>
<evidence type="ECO:0000256" key="4">
    <source>
        <dbReference type="ARBA" id="ARBA00035265"/>
    </source>
</evidence>
<protein>
    <recommendedName>
        <fullName evidence="4">Large ribosomal subunit protein bL28c</fullName>
    </recommendedName>
    <alternativeName>
        <fullName evidence="5">50S ribosomal protein L28, chloroplastic</fullName>
    </alternativeName>
</protein>
<reference evidence="7" key="1">
    <citation type="journal article" date="2016" name="BMC Biol.">
        <title>Parallel evolution of highly conserved plastid genome architecture in red seaweeds and seed plants.</title>
        <authorList>
            <person name="Lee J."/>
            <person name="Cho C.H."/>
            <person name="Park S.I."/>
            <person name="Choi J.W."/>
            <person name="Song H.S."/>
            <person name="West J.A."/>
            <person name="Bhattacharya D."/>
            <person name="Yoon H.S."/>
        </authorList>
    </citation>
    <scope>NUCLEOTIDE SEQUENCE</scope>
</reference>
<gene>
    <name evidence="6" type="primary">rpl28</name>
    <name evidence="7" type="ORF">Rhodc_038</name>
</gene>
<evidence type="ECO:0000313" key="7">
    <source>
        <dbReference type="EMBL" id="ASK39584.1"/>
    </source>
</evidence>
<dbReference type="EMBL" id="KY709212">
    <property type="protein sequence ID" value="ARO91340.1"/>
    <property type="molecule type" value="Genomic_DNA"/>
</dbReference>
<dbReference type="InterPro" id="IPR001383">
    <property type="entry name" value="Ribosomal_bL28_bact-type"/>
</dbReference>
<comment type="similarity">
    <text evidence="1">Belongs to the bacterial ribosomal protein bL28 family.</text>
</comment>
<evidence type="ECO:0000256" key="3">
    <source>
        <dbReference type="ARBA" id="ARBA00023274"/>
    </source>
</evidence>
<dbReference type="Gene3D" id="2.30.170.40">
    <property type="entry name" value="Ribosomal protein L28/L24"/>
    <property type="match status" value="1"/>
</dbReference>
<dbReference type="SUPFAM" id="SSF143800">
    <property type="entry name" value="L28p-like"/>
    <property type="match status" value="1"/>
</dbReference>
<dbReference type="AlphaFoldDB" id="A0A1X9PV45"/>
<reference evidence="7" key="3">
    <citation type="submission" date="2017-07" db="EMBL/GenBank/DDBJ databases">
        <authorList>
            <person name="Sun Z.S."/>
            <person name="Albrecht U."/>
            <person name="Echele G."/>
            <person name="Lee C.C."/>
        </authorList>
    </citation>
    <scope>NUCLEOTIDE SEQUENCE</scope>
</reference>
<dbReference type="GO" id="GO:0006412">
    <property type="term" value="P:translation"/>
    <property type="evidence" value="ECO:0007669"/>
    <property type="project" value="InterPro"/>
</dbReference>
<dbReference type="EMBL" id="KX284728">
    <property type="protein sequence ID" value="ASK39584.1"/>
    <property type="molecule type" value="Genomic_DNA"/>
</dbReference>
<dbReference type="HAMAP" id="MF_00373">
    <property type="entry name" value="Ribosomal_bL28"/>
    <property type="match status" value="1"/>
</dbReference>
<dbReference type="InterPro" id="IPR026569">
    <property type="entry name" value="Ribosomal_bL28"/>
</dbReference>
<evidence type="ECO:0000256" key="5">
    <source>
        <dbReference type="ARBA" id="ARBA00035447"/>
    </source>
</evidence>
<sequence>MSRICKVTSKRANNGYAVSHSHIRTKKLQQVNLQQKKIWNYTLKRWDKIKLSTTAIKKLIVI</sequence>
<keyword evidence="2 6" id="KW-0689">Ribosomal protein</keyword>
<dbReference type="Pfam" id="PF00830">
    <property type="entry name" value="Ribosomal_L28"/>
    <property type="match status" value="1"/>
</dbReference>
<dbReference type="InterPro" id="IPR037147">
    <property type="entry name" value="Ribosomal_bL28_sf"/>
</dbReference>
<accession>A0A1X9PV45</accession>
<dbReference type="NCBIfam" id="TIGR00009">
    <property type="entry name" value="L28"/>
    <property type="match status" value="1"/>
</dbReference>
<evidence type="ECO:0000256" key="1">
    <source>
        <dbReference type="ARBA" id="ARBA00008760"/>
    </source>
</evidence>
<dbReference type="GO" id="GO:0003735">
    <property type="term" value="F:structural constituent of ribosome"/>
    <property type="evidence" value="ECO:0007669"/>
    <property type="project" value="InterPro"/>
</dbReference>
<keyword evidence="6" id="KW-0934">Plastid</keyword>
<geneLocation type="plastid" evidence="6"/>
<reference evidence="6" key="2">
    <citation type="submission" date="2017-03" db="EMBL/GenBank/DDBJ databases">
        <title>The new red algal subphylum Proteorhodophytina comprises the largest and most divergent plastid genomes known.</title>
        <authorList>
            <person name="Munoz-Gomez S.A."/>
            <person name="Mejia-Franco F.G."/>
            <person name="Durnin K."/>
            <person name="Morgan C."/>
            <person name="Grisdale C.J."/>
            <person name="Archibald J.M."/>
            <person name="Slamovits C.H."/>
        </authorList>
    </citation>
    <scope>NUCLEOTIDE SEQUENCE</scope>
    <source>
        <strain evidence="6">UTEX LB2715</strain>
    </source>
</reference>
<dbReference type="InterPro" id="IPR034704">
    <property type="entry name" value="Ribosomal_bL28/bL31-like_sf"/>
</dbReference>
<evidence type="ECO:0000313" key="6">
    <source>
        <dbReference type="EMBL" id="ARO91340.1"/>
    </source>
</evidence>
<dbReference type="GO" id="GO:1990904">
    <property type="term" value="C:ribonucleoprotein complex"/>
    <property type="evidence" value="ECO:0007669"/>
    <property type="project" value="UniProtKB-KW"/>
</dbReference>
<keyword evidence="6" id="KW-0150">Chloroplast</keyword>
<proteinExistence type="inferred from homology"/>
<name>A0A1X9PV45_9RHOD</name>
<organism evidence="6">
    <name type="scientific">Rhodochaete parvula</name>
    <dbReference type="NCBI Taxonomy" id="110510"/>
    <lineage>
        <taxon>Eukaryota</taxon>
        <taxon>Rhodophyta</taxon>
        <taxon>Compsopogonophyceae</taxon>
        <taxon>Rhodochaetales</taxon>
        <taxon>Rhodochaetaceae</taxon>
        <taxon>Rhodochaete</taxon>
    </lineage>
</organism>
<dbReference type="GO" id="GO:0005840">
    <property type="term" value="C:ribosome"/>
    <property type="evidence" value="ECO:0007669"/>
    <property type="project" value="UniProtKB-KW"/>
</dbReference>